<evidence type="ECO:0000259" key="5">
    <source>
        <dbReference type="PROSITE" id="PS51194"/>
    </source>
</evidence>
<dbReference type="CDD" id="cd18793">
    <property type="entry name" value="SF2_C_SNF"/>
    <property type="match status" value="1"/>
</dbReference>
<dbReference type="InterPro" id="IPR038718">
    <property type="entry name" value="SNF2-like_sf"/>
</dbReference>
<gene>
    <name evidence="6" type="ORF">WJM97_11000</name>
</gene>
<keyword evidence="2" id="KW-0479">Metal-binding</keyword>
<keyword evidence="6" id="KW-0547">Nucleotide-binding</keyword>
<reference evidence="6 7" key="1">
    <citation type="submission" date="2024-04" db="EMBL/GenBank/DDBJ databases">
        <title>Okeanomitos corallinicola gen. &amp; sp. nov. (Nostocales, Cyanobacteria), a new toxic marine heterocyst-forming cyanobacterium from a coral reef.</title>
        <authorList>
            <person name="Li H."/>
            <person name="Li R."/>
            <person name="Kang J."/>
            <person name="Hii K.S."/>
            <person name="Mohamed H.F."/>
            <person name="Xu X."/>
            <person name="Luo Z."/>
        </authorList>
    </citation>
    <scope>NUCLEOTIDE SEQUENCE [LARGE SCALE GENOMIC DNA]</scope>
    <source>
        <strain evidence="6 7">TIOX110</strain>
    </source>
</reference>
<feature type="domain" description="Helicase C-terminal" evidence="5">
    <location>
        <begin position="1283"/>
        <end position="1433"/>
    </location>
</feature>
<dbReference type="InterPro" id="IPR011990">
    <property type="entry name" value="TPR-like_helical_dom_sf"/>
</dbReference>
<accession>A0ABZ2V0V8</accession>
<dbReference type="InterPro" id="IPR007527">
    <property type="entry name" value="Znf_SWIM"/>
</dbReference>
<dbReference type="SMART" id="SM00490">
    <property type="entry name" value="HELICc"/>
    <property type="match status" value="1"/>
</dbReference>
<dbReference type="Gene3D" id="1.25.40.10">
    <property type="entry name" value="Tetratricopeptide repeat domain"/>
    <property type="match status" value="1"/>
</dbReference>
<dbReference type="PANTHER" id="PTHR10799">
    <property type="entry name" value="SNF2/RAD54 HELICASE FAMILY"/>
    <property type="match status" value="1"/>
</dbReference>
<keyword evidence="1" id="KW-0378">Hydrolase</keyword>
<dbReference type="EMBL" id="CP150886">
    <property type="protein sequence ID" value="WZB90173.1"/>
    <property type="molecule type" value="Genomic_DNA"/>
</dbReference>
<keyword evidence="6" id="KW-0067">ATP-binding</keyword>
<protein>
    <submittedName>
        <fullName evidence="6">DEAD/DEAH box helicase</fullName>
    </submittedName>
</protein>
<dbReference type="Pfam" id="PF00176">
    <property type="entry name" value="SNF2-rel_dom"/>
    <property type="match status" value="1"/>
</dbReference>
<evidence type="ECO:0000256" key="2">
    <source>
        <dbReference type="PROSITE-ProRule" id="PRU00325"/>
    </source>
</evidence>
<proteinExistence type="predicted"/>
<keyword evidence="6" id="KW-0347">Helicase</keyword>
<dbReference type="GO" id="GO:0004386">
    <property type="term" value="F:helicase activity"/>
    <property type="evidence" value="ECO:0007669"/>
    <property type="project" value="UniProtKB-KW"/>
</dbReference>
<dbReference type="InterPro" id="IPR000330">
    <property type="entry name" value="SNF2_N"/>
</dbReference>
<keyword evidence="2" id="KW-0862">Zinc</keyword>
<dbReference type="Gene3D" id="3.40.50.10810">
    <property type="entry name" value="Tandem AAA-ATPase domain"/>
    <property type="match status" value="1"/>
</dbReference>
<dbReference type="PROSITE" id="PS51194">
    <property type="entry name" value="HELICASE_CTER"/>
    <property type="match status" value="1"/>
</dbReference>
<dbReference type="InterPro" id="IPR001650">
    <property type="entry name" value="Helicase_C-like"/>
</dbReference>
<dbReference type="InterPro" id="IPR014001">
    <property type="entry name" value="Helicase_ATP-bd"/>
</dbReference>
<keyword evidence="2" id="KW-0863">Zinc-finger</keyword>
<dbReference type="CDD" id="cd18012">
    <property type="entry name" value="DEXQc_arch_SWI2_SNF2"/>
    <property type="match status" value="1"/>
</dbReference>
<dbReference type="SUPFAM" id="SSF52540">
    <property type="entry name" value="P-loop containing nucleoside triphosphate hydrolases"/>
    <property type="match status" value="2"/>
</dbReference>
<dbReference type="SMART" id="SM00487">
    <property type="entry name" value="DEXDc"/>
    <property type="match status" value="1"/>
</dbReference>
<dbReference type="Proteomes" id="UP001483337">
    <property type="component" value="Chromosome"/>
</dbReference>
<feature type="domain" description="Helicase ATP-binding" evidence="4">
    <location>
        <begin position="998"/>
        <end position="1156"/>
    </location>
</feature>
<evidence type="ECO:0000259" key="4">
    <source>
        <dbReference type="PROSITE" id="PS51192"/>
    </source>
</evidence>
<feature type="domain" description="SWIM-type" evidence="3">
    <location>
        <begin position="54"/>
        <end position="91"/>
    </location>
</feature>
<name>A0ABZ2V0V8_9CYAN</name>
<evidence type="ECO:0000256" key="1">
    <source>
        <dbReference type="ARBA" id="ARBA00022801"/>
    </source>
</evidence>
<dbReference type="InterPro" id="IPR049730">
    <property type="entry name" value="SNF2/RAD54-like_C"/>
</dbReference>
<evidence type="ECO:0000259" key="3">
    <source>
        <dbReference type="PROSITE" id="PS50966"/>
    </source>
</evidence>
<dbReference type="RefSeq" id="WP_353933066.1">
    <property type="nucleotide sequence ID" value="NZ_CP150886.1"/>
</dbReference>
<dbReference type="Pfam" id="PF00271">
    <property type="entry name" value="Helicase_C"/>
    <property type="match status" value="1"/>
</dbReference>
<evidence type="ECO:0000313" key="7">
    <source>
        <dbReference type="Proteomes" id="UP001483337"/>
    </source>
</evidence>
<dbReference type="PROSITE" id="PS51192">
    <property type="entry name" value="HELICASE_ATP_BIND_1"/>
    <property type="match status" value="1"/>
</dbReference>
<dbReference type="PROSITE" id="PS50966">
    <property type="entry name" value="ZF_SWIM"/>
    <property type="match status" value="1"/>
</dbReference>
<keyword evidence="7" id="KW-1185">Reference proteome</keyword>
<sequence>MPTLPISEAIIRHNSNSSSYSRGEDYYRRDAIADLKKRGNLIQAAVEGSEIRPYQVSINFDAAGITSDDCNCDYNYDGWCKHIVATLLCCLRKSETITERPTLEQLLNCLDIVQTQRLLQELVENQPELIDEIDNFVSLIDLPKPAKKQPSTPQRNIDVKPFRSQVKRILRDGLQELEYGSEDSEFIDELLAIVEEVQEFVRNGDGNNAVLILEAITTAYTEEWNELYNYGADCFSIAENLDIAWTEAILYDALMLLADKCDEPEKYISDYLHLMLAEQYFLRGDTEDAQDSLKEISEEFANNGAIGWGWSSFLRGENEKAIKYYTDALKSLKKATGKRQIYFNTIAGLFFILALLKDGSPERLKEAENYTNIMIRQSDHFLNSVYIRLKMILQVQQGDITQKELIVNAPIPSLEKENSLETFFSSLCLYWMDVDAAKKQLPDLLEPLYRRATCFQQRFANASGHHWLAMETAELLSRLKPSSNYQQQAQAIREDNEVETIIDIIEPQEAWEMCLNALANLQKEAPTPTKPQSELRLAWFITFYPSQCGLQPKEQKISVKGQWSKGRPIALKNLSNNLSEYDYLTHQDIRACNCIETYGDGYYGKVNYRFNEKTILALIGHPLVFWEDNPNIRVEIVKGEPELLVKKEKQGRLTLEFSPKLTSQNIINIKETPTRIKVIEITPEHRRIGEILGKENKLNVPIIAEKKVLAAINAVSGIVTVHSDIGGGVEGAEEVPAQTLPHIHLLPANAGLKVTLLSRPFVQGGPYFRPGAGGETVIAEIEGKRLQTRRNLSEEKQLAQTAIQACPTLSTEEEDSEWLIENPEDCLELLLELQALGNSVVIEWPEGEKLRVSHNADLKDFNLSIQRQQDWFAATGELKLSADLVLDMQQLLELLEKTPSRFIPLGDGQFLALTQAFRKRLDELRLFSEKHGKGMRFHPLATLGLEDFVDEVGKLKADKHWKEHIKKLKEVQDLKPELPSTFQAELRDYQMEGFCWLARLAHWGVGACLADQMGLGKTVQALAVILRNAHHGSTLIIAPTSVCMNWVSEAEKFAPTLNIIQFTGSNRQKLLDGLQPLDMLVCSYGLLQQDEVAQMLSGVQWQTIVLDEAQAIKNMSTKRSQAAMNLQANFKLLTTGTPIENHLGELWNLFRFINPGLLGSFESFNQRFANPIERYQDKQARNKLKKLIQPFLLRRTKNQVLEELPSRTEILLHVELSKEEKAFYEALRRQAISKLSESDADAGQKHLQVLAEIMRLRRACCNPSLVMPDTELSSSKLQLFGEVLGELLENRHKALVFSQFVDHLHIIRNYLDSQSIKYQYLDGSTPMNERKKSVDAFQAGEGDVFLISLKAGGTGLNLTAADYVIHTDPWWNPAVEDQASDRAHRIGQQRPVTIYRLVAKDTIEDKIVELHHHKRDLADSLLEGTDMSGKISTEALLQLIHEG</sequence>
<dbReference type="Gene3D" id="3.40.50.300">
    <property type="entry name" value="P-loop containing nucleotide triphosphate hydrolases"/>
    <property type="match status" value="1"/>
</dbReference>
<dbReference type="InterPro" id="IPR027417">
    <property type="entry name" value="P-loop_NTPase"/>
</dbReference>
<organism evidence="6 7">
    <name type="scientific">Okeanomitos corallinicola TIOX110</name>
    <dbReference type="NCBI Taxonomy" id="3133117"/>
    <lineage>
        <taxon>Bacteria</taxon>
        <taxon>Bacillati</taxon>
        <taxon>Cyanobacteriota</taxon>
        <taxon>Cyanophyceae</taxon>
        <taxon>Nostocales</taxon>
        <taxon>Aphanizomenonaceae</taxon>
        <taxon>Okeanomitos</taxon>
    </lineage>
</organism>
<evidence type="ECO:0000313" key="6">
    <source>
        <dbReference type="EMBL" id="WZB90173.1"/>
    </source>
</evidence>